<keyword evidence="9" id="KW-1185">Reference proteome</keyword>
<dbReference type="NCBIfam" id="TIGR01451">
    <property type="entry name" value="B_ant_repeat"/>
    <property type="match status" value="2"/>
</dbReference>
<feature type="compositionally biased region" description="Low complexity" evidence="4">
    <location>
        <begin position="3780"/>
        <end position="3789"/>
    </location>
</feature>
<dbReference type="Pfam" id="PF01345">
    <property type="entry name" value="DUF11"/>
    <property type="match status" value="3"/>
</dbReference>
<feature type="domain" description="SD-repeat containing protein B" evidence="7">
    <location>
        <begin position="2066"/>
        <end position="2175"/>
    </location>
</feature>
<dbReference type="Pfam" id="PF17210">
    <property type="entry name" value="SdrD_B"/>
    <property type="match status" value="12"/>
</dbReference>
<evidence type="ECO:0000256" key="3">
    <source>
        <dbReference type="ARBA" id="ARBA00022729"/>
    </source>
</evidence>
<feature type="domain" description="SD-repeat containing protein B" evidence="7">
    <location>
        <begin position="2903"/>
        <end position="2996"/>
    </location>
</feature>
<sequence>MRMAMAAVMALLPAVAAWADVGVTGVGAPDNGKIGLQMPFRADIAWARVGAGGNTITVTLPPQLEVAGTLPSECTRVANILTCSTTTASSGVLSLQLVGTTTGGFNLTAQGTASAPQSVSRTIQPSGDLTVTKEKSLPAGAVIAGQAVEFVLKPKIADGGSEVPADSSVIVTDTLPTGFTNVTQSFTGVTPSCSLAGQTLTCTYNGKITQAALSGSTITVKGKQGADYAGGFTNNVSIAVGSDSYLDRDITNNTDKVDYVVTPGSDIEALGNFPVGPHAVGDTDDKILTITYRNNGPMAWVGGTVQTVIPAAFGFTPALDLPANCTAANGSLQIPVGGATHSGWVVTCTVTDAVAVNGTRNFPIKLRLPSTPAKGNFPVLVTPPPGLDDVYPDNDAASVGYDVQPPFANLSLVKSKSPGSGPSAPGTVITDTITITNSSASSSALTYSSPAHPLRVVDYLDPLEVDAAYGNNGVTTIGTDWQCTVTRNTPPPAGISSNRTTRILCETTNTDEMTLAKGASTSVKFSTSIASMAADSAPVELSNTACTGKAALDALGMAQSAGPQPISNAGETSDDTCKTAGSGLWATLAGADADSANITLVKQSSITGNRAVAGEWFDDVNAAPTLAANATHLYWRILISTPSNATQKTIQTLVLTDPLRGILSNGNGNTTPQIPIMVYRGPTGGTLSQVAAGTTSDNCPANIAAGSNGGQLCTFKNVAPGETIEVVLDVSRPLNQGVAQGDGTYRLTNTVTLTSPDAVLAENLSDSAAVDLEPRLDVDLVKSMDVVKPAIGQPFAFKLEARNLGPFEVPVGAFVVEDTLFTGTATLSQHAYEIVGVDPVTTNMVCTKTPSGNTTLVRCVNSGGVVGSGVTETINIRVRLKKPVLNPTDHPKGATLYTDIVNQAEVTLGGGLCEYRTNDSSKKSTSCGDDNSKSNNESSVKFNVEVPRIDLEQNKVQVDAAGNVIPLGTPFKFGQTPRYRFTVTNHGPSRAESVEMIDELVPLPANFAFTMGSLTQVSGKTAICAQPGGANKNISCRFGDAASILEAGESSSFIIDINVADNRPATSVGAVWFGNRAHVCGDETGTYETAGKCSNDPAEAGNNLESVQHLLMPVADLGVTKTTIGTDPVDVGQPVQYQVVVDNKGINPTDRIRLVDTLPAGFEWLTTGAHAPTAVASGANASLAATLAVSARVPATGTGNVCYISNGVAAVTARNHQQEITCDLLGVFPKLDGVVTLTLWARPRPGIYDGTTPALFDVDRTNVVQVSPGIDAEGNEVAEDNVPGNNESSSTVTVKPAASIGGRVFYDQNDNGDVDAADTGIAGVTLTLTGTDLNGNLISLTTTSDASGDYRFVGLPPSGSTGYTITQDQTQVPAQYTGNGMPQPNTLRTVRKDGSTGVTNKGVASNTATTSVISGIVLANNANGVQFDFPEFVGRTLSGYVYVDVNDNQVRNVGTDLDISGATVELLVLDGAAYVPVLNGGAAVTATTSASGAYQFTDLSPGKTYALREALPTAPAGSTYINQPAAVNPGKINGVACGAATCIAQTGEPGDAATTDRIVGITLAAGNGTEFNFGEVLATTISGLVYLDRNNDGDYVAADDAPIAGVSIEIFEETAPNVWTSRNTQKTAADGTYAWDGAIVGRNYRIVETQPTGLANGKENGTASATPNVKVTGKLPLAGSTTGNDFGELAGSIAGRVWLDANNNGVIDAGETGIAGVTVSLPAGSVDALGNTVASVQTDSNGNYRFDDLLAGTYVVTEQVAQPVVTVGGASVTTLNGRTVAGTIAGVTTGTSTSPGVTPSAVSGIVLGGGEHSIANNFGEILPVSVSGIVFFDTNNDGIQNNAGDTGIGGVDIVLTGTDDLGPVSLALTTNPDGSFSFEGLRPGTYTLTEPTQPTGTINGITTAGSAGGNATPITTTPSAIATIKLTTPGSRSSDNLFAEIPTNSSVSGQVWMDMNDDGLANGSEPGIANVKVELSGTDIANNPVTRTAYTDAQGRYSFTDLAPGTYTVTEPEQPAGTRNGQTVAGTTGGTATPVATTPSAISNIHVAANQHSTDNNFGEIPQNSSISGRVWLDGDNNGVVDAGEAGIEGVTVRLSGTDSTGAPVTAEVRTDAQGRYSFTDLTPGTYVVTEPTQPADTLNGQTVAGSTGGTATPVTSVPSQIEGIVLGANQHSTNNNFGELRGGSISGRVFKDNNDDGQVDPDETGIPDVEVVLTGSDDLGNPVNVTVTTDKDGKYRFDGLRPGTYTVTEPVQPPETSNGKTIPGSSGGTATPRETTPSAISTIVLGPGVESTDNNFGEIPYISSISGRVWLDANNNGVVDAGEEGIANITVRLSGTDVTGKPVTAEVQTDAEGRYSFDKLAPGTYVVTEPTQPADTLNGQTVAGSTGGTATPVTSVPSQIEGIVLGANQHSTDNNFGELRGGSISGRVFKDNNDDGQVDPDETGIPDVEVVLTGSDDLGNPVNVTVTTDKDGKYRFDGLRPGTYTVTEPVQPPETSNGKTIPGSSGGTATPRETTPSAISTIVLGPGVESTDNNFGEIPYISSISGRVWLDANNNGVVDAGEEGIANITVRLSGTDVTGKPVTAEVQTDAEGRYSFDKLAPGTYVVTEPTQPADTLNGQTVAGSTGGTVTPVTSVPSQIEGIVLGANQHSTDNNFGEIPQNSLISGRVWLDSNNNGVVDADEAGIAGVTVRLSGTDSTGAPVTAEVQTDAEGRYSFDKLAPGTYVVTEPTQPADTLNGQTVAGSTGGTATPVTSVPSQIEGIVLGANQHSTDNNFGEIPYISSISGRVWLDANNNGVVDAGEEGIANITVRLSGTDVTGKPVTAEVQTDAEGRYSFDKLAPGTYVVTEPTQPADTLNGQTVAGSTGGAATPVTSVPSQIEGIVLGANQHSTDNNFGELRAASISGRVFNDNNDDGQVNPEETGIPDVEVVLTGSDDLGNPVNVTATTDKDGKYRFDGLRPGTYTVTEPVQPPGTVNGATTAGTVDGQTVGQATDRTTLPSAISNIVLREGGSSIDNNFGEISDSADIRVSKSADKARFTVNNAAGYVLQVRNGGQRATQGEYVVHDYLPGGLTLAAAPSGDGWNCTGAAGDSRLSCTSSRVLAPGASAPDVTVQVRVSAEAASTGAVSNVVMAEGGGETPAHAPTPEERDNFFNHPDRLPVCESSGRHSACSQTTAVQLSASVSGTVWFERGSQTQILDDGDIRLPHWIVELVDPRTGAVEKRTTTASDGSYRFDDVIPGEQWNIRFRDPASGVIWAWPVTQETGGDSNAPCDTAAAIANGLTSTCRSSDGLTSQLEIVLAPGEHLPQQSLAVDPSGVVYDAVTREPVGGAVVTMTPVGVCAGYNPLTAVLNAAGGGYKVEGDSISMTVGSDGYYQFFFGPGAPARCEFELKVTPPGGYSFVSTLIPPQPDSLSPPGPVGSDYRVQPNARAPEGEIGDATRYYLTLFSGSGGAGVIHNHIPVDAMVAPGLVISKTGDRQIAEIGDTVQYTITVRQTAGGPLATVNIVDTLPRGFTYIEGTARSGGRALADPLGRPGPRLAFDLGRIEVGGQLALTYRVRVGVGAMQGDGINRAQAHGCSITGGCIDPVGLNPLPGSTPSNRAEYRVRVTGGVFTDEACVLGKVFVDCNNNHVQDREELGIPGVRLYFNDGTWLVSDSEGKYSYCGLPPNSHTLKVDPSTLPVGARLTTSSNRNLGDADSLFLDLKNGELHRADFVEGSCSNPVLEQVKARRTQGEVRAPESEPGQPQLRFESKPTRAPQQATDSANQRPIVEPRPNPPAASASPEVQP</sequence>
<feature type="domain" description="SD-repeat containing protein B" evidence="7">
    <location>
        <begin position="1692"/>
        <end position="1761"/>
    </location>
</feature>
<dbReference type="InterPro" id="IPR013783">
    <property type="entry name" value="Ig-like_fold"/>
</dbReference>
<feature type="region of interest" description="Disordered" evidence="4">
    <location>
        <begin position="2241"/>
        <end position="2276"/>
    </location>
</feature>
<feature type="domain" description="SD-repeat containing protein B" evidence="7">
    <location>
        <begin position="2784"/>
        <end position="2891"/>
    </location>
</feature>
<dbReference type="SUPFAM" id="SSF117074">
    <property type="entry name" value="Hypothetical protein PA1324"/>
    <property type="match status" value="16"/>
</dbReference>
<feature type="region of interest" description="Disordered" evidence="4">
    <location>
        <begin position="2009"/>
        <end position="2028"/>
    </location>
</feature>
<feature type="domain" description="SD-repeat containing protein B" evidence="7">
    <location>
        <begin position="1828"/>
        <end position="1912"/>
    </location>
</feature>
<evidence type="ECO:0000256" key="2">
    <source>
        <dbReference type="ARBA" id="ARBA00022525"/>
    </source>
</evidence>
<feature type="region of interest" description="Disordered" evidence="4">
    <location>
        <begin position="3729"/>
        <end position="3789"/>
    </location>
</feature>
<feature type="domain" description="SD-repeat containing protein B" evidence="7">
    <location>
        <begin position="2424"/>
        <end position="2502"/>
    </location>
</feature>
<dbReference type="Proteomes" id="UP000050902">
    <property type="component" value="Unassembled WGS sequence"/>
</dbReference>
<feature type="compositionally biased region" description="Polar residues" evidence="4">
    <location>
        <begin position="3758"/>
        <end position="3768"/>
    </location>
</feature>
<gene>
    <name evidence="8" type="ORF">ABB22_08940</name>
</gene>
<feature type="domain" description="SD-repeat containing protein B" evidence="7">
    <location>
        <begin position="2667"/>
        <end position="2772"/>
    </location>
</feature>
<name>A0ABR5NK76_9GAMM</name>
<keyword evidence="2" id="KW-0964">Secreted</keyword>
<evidence type="ECO:0000313" key="8">
    <source>
        <dbReference type="EMBL" id="KRG57546.1"/>
    </source>
</evidence>
<feature type="domain" description="DUF11" evidence="6">
    <location>
        <begin position="1116"/>
        <end position="1197"/>
    </location>
</feature>
<evidence type="ECO:0000256" key="5">
    <source>
        <dbReference type="SAM" id="SignalP"/>
    </source>
</evidence>
<reference evidence="8 9" key="1">
    <citation type="submission" date="2015-05" db="EMBL/GenBank/DDBJ databases">
        <title>Genome sequencing and analysis of members of genus Stenotrophomonas.</title>
        <authorList>
            <person name="Patil P.P."/>
            <person name="Midha S."/>
            <person name="Patil P.B."/>
        </authorList>
    </citation>
    <scope>NUCLEOTIDE SEQUENCE [LARGE SCALE GENOMIC DNA]</scope>
    <source>
        <strain evidence="8 9">DSM 12575</strain>
    </source>
</reference>
<comment type="caution">
    <text evidence="8">The sequence shown here is derived from an EMBL/GenBank/DDBJ whole genome shotgun (WGS) entry which is preliminary data.</text>
</comment>
<feature type="region of interest" description="Disordered" evidence="4">
    <location>
        <begin position="2474"/>
        <end position="2515"/>
    </location>
</feature>
<evidence type="ECO:0000256" key="4">
    <source>
        <dbReference type="SAM" id="MobiDB-lite"/>
    </source>
</evidence>
<dbReference type="Gene3D" id="2.60.40.740">
    <property type="match status" value="1"/>
</dbReference>
<feature type="domain" description="SD-repeat containing protein B" evidence="7">
    <location>
        <begin position="2544"/>
        <end position="2649"/>
    </location>
</feature>
<evidence type="ECO:0000313" key="9">
    <source>
        <dbReference type="Proteomes" id="UP000050902"/>
    </source>
</evidence>
<feature type="chain" id="PRO_5045989094" description="DUF11 domain-containing protein" evidence="5">
    <location>
        <begin position="20"/>
        <end position="3789"/>
    </location>
</feature>
<feature type="domain" description="SD-repeat containing protein B" evidence="7">
    <location>
        <begin position="1298"/>
        <end position="1369"/>
    </location>
</feature>
<feature type="region of interest" description="Disordered" evidence="4">
    <location>
        <begin position="918"/>
        <end position="939"/>
    </location>
</feature>
<feature type="compositionally biased region" description="Polar residues" evidence="4">
    <location>
        <begin position="2246"/>
        <end position="2276"/>
    </location>
</feature>
<feature type="domain" description="SD-repeat containing protein B" evidence="7">
    <location>
        <begin position="2185"/>
        <end position="2263"/>
    </location>
</feature>
<organism evidence="8 9">
    <name type="scientific">Stenotrophomonas nitritireducens</name>
    <dbReference type="NCBI Taxonomy" id="83617"/>
    <lineage>
        <taxon>Bacteria</taxon>
        <taxon>Pseudomonadati</taxon>
        <taxon>Pseudomonadota</taxon>
        <taxon>Gammaproteobacteria</taxon>
        <taxon>Lysobacterales</taxon>
        <taxon>Lysobacteraceae</taxon>
        <taxon>Stenotrophomonas</taxon>
    </lineage>
</organism>
<evidence type="ECO:0000256" key="1">
    <source>
        <dbReference type="ARBA" id="ARBA00004613"/>
    </source>
</evidence>
<feature type="compositionally biased region" description="Polar residues" evidence="4">
    <location>
        <begin position="2009"/>
        <end position="2022"/>
    </location>
</feature>
<feature type="compositionally biased region" description="Polar residues" evidence="4">
    <location>
        <begin position="923"/>
        <end position="939"/>
    </location>
</feature>
<evidence type="ECO:0000259" key="6">
    <source>
        <dbReference type="Pfam" id="PF01345"/>
    </source>
</evidence>
<accession>A0ABR5NK76</accession>
<feature type="signal peptide" evidence="5">
    <location>
        <begin position="1"/>
        <end position="19"/>
    </location>
</feature>
<dbReference type="InterPro" id="IPR051417">
    <property type="entry name" value="SDr/BOS_complex"/>
</dbReference>
<dbReference type="InterPro" id="IPR047589">
    <property type="entry name" value="DUF11_rpt"/>
</dbReference>
<evidence type="ECO:0008006" key="10">
    <source>
        <dbReference type="Google" id="ProtNLM"/>
    </source>
</evidence>
<feature type="compositionally biased region" description="Polar residues" evidence="4">
    <location>
        <begin position="2485"/>
        <end position="2515"/>
    </location>
</feature>
<dbReference type="PANTHER" id="PTHR23303">
    <property type="entry name" value="CARBOXYPEPTIDASE REGULATORY REGION-CONTAINING"/>
    <property type="match status" value="1"/>
</dbReference>
<evidence type="ECO:0000259" key="7">
    <source>
        <dbReference type="Pfam" id="PF17210"/>
    </source>
</evidence>
<dbReference type="Gene3D" id="2.60.40.10">
    <property type="entry name" value="Immunoglobulins"/>
    <property type="match status" value="16"/>
</dbReference>
<keyword evidence="3 5" id="KW-0732">Signal</keyword>
<dbReference type="InterPro" id="IPR033764">
    <property type="entry name" value="Sdr_B"/>
</dbReference>
<dbReference type="InterPro" id="IPR001434">
    <property type="entry name" value="OmcB-like_DUF11"/>
</dbReference>
<feature type="domain" description="SD-repeat containing protein B" evidence="7">
    <location>
        <begin position="1949"/>
        <end position="2054"/>
    </location>
</feature>
<proteinExistence type="predicted"/>
<feature type="domain" description="DUF11" evidence="6">
    <location>
        <begin position="3471"/>
        <end position="3576"/>
    </location>
</feature>
<comment type="subcellular location">
    <subcellularLocation>
        <location evidence="1">Secreted</location>
    </subcellularLocation>
</comment>
<feature type="domain" description="SD-repeat containing protein B" evidence="7">
    <location>
        <begin position="2305"/>
        <end position="2413"/>
    </location>
</feature>
<dbReference type="EMBL" id="LDJG01000012">
    <property type="protein sequence ID" value="KRG57546.1"/>
    <property type="molecule type" value="Genomic_DNA"/>
</dbReference>
<protein>
    <recommendedName>
        <fullName evidence="10">DUF11 domain-containing protein</fullName>
    </recommendedName>
</protein>
<feature type="domain" description="DUF11" evidence="6">
    <location>
        <begin position="3027"/>
        <end position="3134"/>
    </location>
</feature>